<dbReference type="SUPFAM" id="SSF52096">
    <property type="entry name" value="ClpP/crotonase"/>
    <property type="match status" value="2"/>
</dbReference>
<feature type="domain" description="CoA carboxyltransferase N-terminal" evidence="1">
    <location>
        <begin position="4"/>
        <end position="260"/>
    </location>
</feature>
<dbReference type="EMBL" id="CP001322">
    <property type="protein sequence ID" value="ACL04350.1"/>
    <property type="molecule type" value="Genomic_DNA"/>
</dbReference>
<dbReference type="PANTHER" id="PTHR43842:SF2">
    <property type="entry name" value="PROPIONYL-COA CARBOXYLASE BETA CHAIN, MITOCHONDRIAL"/>
    <property type="match status" value="1"/>
</dbReference>
<dbReference type="PROSITE" id="PS50980">
    <property type="entry name" value="COA_CT_NTER"/>
    <property type="match status" value="1"/>
</dbReference>
<protein>
    <submittedName>
        <fullName evidence="3">Propionyl-CoA carboxylase, beta subunit</fullName>
        <ecNumber evidence="3">6.4.1.3</ecNumber>
    </submittedName>
</protein>
<dbReference type="GO" id="GO:0004658">
    <property type="term" value="F:propionyl-CoA carboxylase activity"/>
    <property type="evidence" value="ECO:0007669"/>
    <property type="project" value="UniProtKB-EC"/>
</dbReference>
<dbReference type="KEGG" id="dal:Dalk_2658"/>
<dbReference type="InterPro" id="IPR011762">
    <property type="entry name" value="COA_CT_N"/>
</dbReference>
<dbReference type="PANTHER" id="PTHR43842">
    <property type="entry name" value="PROPIONYL-COA CARBOXYLASE BETA CHAIN"/>
    <property type="match status" value="1"/>
</dbReference>
<evidence type="ECO:0000259" key="1">
    <source>
        <dbReference type="PROSITE" id="PS50980"/>
    </source>
</evidence>
<gene>
    <name evidence="3" type="ordered locus">Dalk_2658</name>
</gene>
<dbReference type="InterPro" id="IPR011763">
    <property type="entry name" value="COA_CT_C"/>
</dbReference>
<keyword evidence="3" id="KW-0436">Ligase</keyword>
<sequence length="518" mass="57480">MGATMDAAIQKYLDIQEKNKLGGGQEHIDRQHKRGKLTARERIDILVDPNSFKEVGTCVNTTGVRIDGRKSDAPCDGVLFGTARIHGRTVMVHSADFTVLGGSGGTQTLMKLARGNELAIQWGLPMIHLMDSSGGRLGYQDVPFAGIDWYFRTQGRYSGVIPQITVLMGPCIAGGAYLPTLCDLLLMSRISGTLWLGGPRQTQAATSEVYDENVGGADYHMQYTGTCDAVGDDDKETLLMCRDMLRYLPSNYRHKPPMWEKTDAPDRETPELANIVPDDFSQTYDMHDVIKAIADEGEYFEIKDEYAKNLICCFCRFDGRSVGLVANNPKYPGSALDVDACDKYYRFLQLLDAYSIPLVNLVDTPPVVPGEDEEVRGVLRHIGKVLDVYATATIPKIGVVLRQSYADAGSLFMSGLKGMGADITYAWPIAQFAVEASTMDYKEVLGDCIEEDVRETFWKYPREKVDAFDAAMSWSNQMVDEIILPKDTRKMIIEALIITEDKEETLPERSKRHGSGPS</sequence>
<dbReference type="Gene3D" id="3.90.226.10">
    <property type="entry name" value="2-enoyl-CoA Hydratase, Chain A, domain 1"/>
    <property type="match status" value="2"/>
</dbReference>
<dbReference type="InterPro" id="IPR034733">
    <property type="entry name" value="AcCoA_carboxyl_beta"/>
</dbReference>
<dbReference type="RefSeq" id="WP_015947421.1">
    <property type="nucleotide sequence ID" value="NC_011768.1"/>
</dbReference>
<evidence type="ECO:0000313" key="3">
    <source>
        <dbReference type="EMBL" id="ACL04350.1"/>
    </source>
</evidence>
<dbReference type="HOGENOM" id="CLU_018822_6_2_7"/>
<reference evidence="3 4" key="1">
    <citation type="journal article" date="2012" name="Environ. Microbiol.">
        <title>The genome sequence of Desulfatibacillum alkenivorans AK-01: a blueprint for anaerobic alkane oxidation.</title>
        <authorList>
            <person name="Callaghan A.V."/>
            <person name="Morris B.E."/>
            <person name="Pereira I.A."/>
            <person name="McInerney M.J."/>
            <person name="Austin R.N."/>
            <person name="Groves J.T."/>
            <person name="Kukor J.J."/>
            <person name="Suflita J.M."/>
            <person name="Young L.Y."/>
            <person name="Zylstra G.J."/>
            <person name="Wawrik B."/>
        </authorList>
    </citation>
    <scope>NUCLEOTIDE SEQUENCE [LARGE SCALE GENOMIC DNA]</scope>
    <source>
        <strain evidence="3 4">AK-01</strain>
    </source>
</reference>
<dbReference type="Pfam" id="PF01039">
    <property type="entry name" value="Carboxyl_trans"/>
    <property type="match status" value="1"/>
</dbReference>
<feature type="domain" description="CoA carboxyltransferase C-terminal" evidence="2">
    <location>
        <begin position="264"/>
        <end position="503"/>
    </location>
</feature>
<dbReference type="eggNOG" id="COG4799">
    <property type="taxonomic scope" value="Bacteria"/>
</dbReference>
<keyword evidence="4" id="KW-1185">Reference proteome</keyword>
<accession>B8FIV9</accession>
<dbReference type="EC" id="6.4.1.3" evidence="3"/>
<dbReference type="Proteomes" id="UP000000739">
    <property type="component" value="Chromosome"/>
</dbReference>
<proteinExistence type="predicted"/>
<organism evidence="3 4">
    <name type="scientific">Desulfatibacillum aliphaticivorans</name>
    <dbReference type="NCBI Taxonomy" id="218208"/>
    <lineage>
        <taxon>Bacteria</taxon>
        <taxon>Pseudomonadati</taxon>
        <taxon>Thermodesulfobacteriota</taxon>
        <taxon>Desulfobacteria</taxon>
        <taxon>Desulfobacterales</taxon>
        <taxon>Desulfatibacillaceae</taxon>
        <taxon>Desulfatibacillum</taxon>
    </lineage>
</organism>
<evidence type="ECO:0000259" key="2">
    <source>
        <dbReference type="PROSITE" id="PS50989"/>
    </source>
</evidence>
<dbReference type="AlphaFoldDB" id="B8FIV9"/>
<evidence type="ECO:0000313" key="4">
    <source>
        <dbReference type="Proteomes" id="UP000000739"/>
    </source>
</evidence>
<dbReference type="PROSITE" id="PS50989">
    <property type="entry name" value="COA_CT_CTER"/>
    <property type="match status" value="1"/>
</dbReference>
<name>B8FIV9_DESAL</name>
<dbReference type="InterPro" id="IPR029045">
    <property type="entry name" value="ClpP/crotonase-like_dom_sf"/>
</dbReference>
<dbReference type="InterPro" id="IPR051047">
    <property type="entry name" value="AccD/PCCB"/>
</dbReference>